<feature type="domain" description="Methyltransferase type 12" evidence="2">
    <location>
        <begin position="82"/>
        <end position="180"/>
    </location>
</feature>
<feature type="region of interest" description="Disordered" evidence="1">
    <location>
        <begin position="1"/>
        <end position="48"/>
    </location>
</feature>
<name>A0ABN2XV01_9ACTN</name>
<sequence length="313" mass="33240">MSHPHTHAHAPFDAPADADADAHGHGHTHGHGDGHAQHQHPHPAEDEAAQAEVLDLDAEVLAGHLAAITDWLPLDAEPRRIVDLGAGTGAGTFALLRRFPAARVTAVDASPGHLLRLREKAAALGLDDRVGTVQADLDAEHWPDLGTPDLVWASASMHHLADPGQALGRVRELLGDGGVFALVELAGFPRFLPADAPAERPGLEERCHAATDHLHAEHVPHRGADWGPLLTAAGLTVTGERTVTVDVDATEHPSVGRYALATLRRIRTAVAEQLDPADLAALDRLLDADGPGSIALREDLAVRTERQVWAARR</sequence>
<dbReference type="InterPro" id="IPR029063">
    <property type="entry name" value="SAM-dependent_MTases_sf"/>
</dbReference>
<dbReference type="Proteomes" id="UP001500897">
    <property type="component" value="Unassembled WGS sequence"/>
</dbReference>
<evidence type="ECO:0000259" key="2">
    <source>
        <dbReference type="Pfam" id="PF08242"/>
    </source>
</evidence>
<dbReference type="EMBL" id="BAAANS010000053">
    <property type="protein sequence ID" value="GAA2116060.1"/>
    <property type="molecule type" value="Genomic_DNA"/>
</dbReference>
<protein>
    <recommendedName>
        <fullName evidence="2">Methyltransferase type 12 domain-containing protein</fullName>
    </recommendedName>
</protein>
<reference evidence="3 4" key="1">
    <citation type="journal article" date="2019" name="Int. J. Syst. Evol. Microbiol.">
        <title>The Global Catalogue of Microorganisms (GCM) 10K type strain sequencing project: providing services to taxonomists for standard genome sequencing and annotation.</title>
        <authorList>
            <consortium name="The Broad Institute Genomics Platform"/>
            <consortium name="The Broad Institute Genome Sequencing Center for Infectious Disease"/>
            <person name="Wu L."/>
            <person name="Ma J."/>
        </authorList>
    </citation>
    <scope>NUCLEOTIDE SEQUENCE [LARGE SCALE GENOMIC DNA]</scope>
    <source>
        <strain evidence="3 4">JCM 14559</strain>
    </source>
</reference>
<dbReference type="CDD" id="cd02440">
    <property type="entry name" value="AdoMet_MTases"/>
    <property type="match status" value="1"/>
</dbReference>
<dbReference type="SUPFAM" id="SSF53335">
    <property type="entry name" value="S-adenosyl-L-methionine-dependent methyltransferases"/>
    <property type="match status" value="1"/>
</dbReference>
<dbReference type="PANTHER" id="PTHR43861">
    <property type="entry name" value="TRANS-ACONITATE 2-METHYLTRANSFERASE-RELATED"/>
    <property type="match status" value="1"/>
</dbReference>
<gene>
    <name evidence="3" type="ORF">GCM10009759_61350</name>
</gene>
<dbReference type="RefSeq" id="WP_344556840.1">
    <property type="nucleotide sequence ID" value="NZ_BAAANS010000053.1"/>
</dbReference>
<dbReference type="PANTHER" id="PTHR43861:SF1">
    <property type="entry name" value="TRANS-ACONITATE 2-METHYLTRANSFERASE"/>
    <property type="match status" value="1"/>
</dbReference>
<evidence type="ECO:0000256" key="1">
    <source>
        <dbReference type="SAM" id="MobiDB-lite"/>
    </source>
</evidence>
<dbReference type="Gene3D" id="3.40.50.150">
    <property type="entry name" value="Vaccinia Virus protein VP39"/>
    <property type="match status" value="1"/>
</dbReference>
<organism evidence="3 4">
    <name type="scientific">Kitasatospora saccharophila</name>
    <dbReference type="NCBI Taxonomy" id="407973"/>
    <lineage>
        <taxon>Bacteria</taxon>
        <taxon>Bacillati</taxon>
        <taxon>Actinomycetota</taxon>
        <taxon>Actinomycetes</taxon>
        <taxon>Kitasatosporales</taxon>
        <taxon>Streptomycetaceae</taxon>
        <taxon>Kitasatospora</taxon>
    </lineage>
</organism>
<feature type="compositionally biased region" description="Basic and acidic residues" evidence="1">
    <location>
        <begin position="20"/>
        <end position="36"/>
    </location>
</feature>
<dbReference type="InterPro" id="IPR013217">
    <property type="entry name" value="Methyltransf_12"/>
</dbReference>
<keyword evidence="4" id="KW-1185">Reference proteome</keyword>
<dbReference type="Pfam" id="PF08242">
    <property type="entry name" value="Methyltransf_12"/>
    <property type="match status" value="1"/>
</dbReference>
<comment type="caution">
    <text evidence="3">The sequence shown here is derived from an EMBL/GenBank/DDBJ whole genome shotgun (WGS) entry which is preliminary data.</text>
</comment>
<accession>A0ABN2XV01</accession>
<evidence type="ECO:0000313" key="3">
    <source>
        <dbReference type="EMBL" id="GAA2116060.1"/>
    </source>
</evidence>
<proteinExistence type="predicted"/>
<evidence type="ECO:0000313" key="4">
    <source>
        <dbReference type="Proteomes" id="UP001500897"/>
    </source>
</evidence>